<comment type="subcellular location">
    <subcellularLocation>
        <location evidence="1">Cell membrane</location>
    </subcellularLocation>
    <subcellularLocation>
        <location evidence="2">Cytoplasm</location>
        <location evidence="2">Cytosol</location>
    </subcellularLocation>
</comment>
<feature type="compositionally biased region" description="Low complexity" evidence="7">
    <location>
        <begin position="613"/>
        <end position="625"/>
    </location>
</feature>
<feature type="compositionally biased region" description="Low complexity" evidence="7">
    <location>
        <begin position="287"/>
        <end position="299"/>
    </location>
</feature>
<feature type="compositionally biased region" description="Acidic residues" evidence="7">
    <location>
        <begin position="667"/>
        <end position="690"/>
    </location>
</feature>
<feature type="compositionally biased region" description="Low complexity" evidence="7">
    <location>
        <begin position="486"/>
        <end position="513"/>
    </location>
</feature>
<reference evidence="9" key="3">
    <citation type="submission" date="2015-06" db="UniProtKB">
        <authorList>
            <consortium name="EnsemblMetazoa"/>
        </authorList>
    </citation>
    <scope>IDENTIFICATION</scope>
</reference>
<evidence type="ECO:0008006" key="11">
    <source>
        <dbReference type="Google" id="ProtNLM"/>
    </source>
</evidence>
<feature type="region of interest" description="Disordered" evidence="7">
    <location>
        <begin position="486"/>
        <end position="517"/>
    </location>
</feature>
<keyword evidence="5" id="KW-0472">Membrane</keyword>
<dbReference type="GO" id="GO:0072659">
    <property type="term" value="P:protein localization to plasma membrane"/>
    <property type="evidence" value="ECO:0000318"/>
    <property type="project" value="GO_Central"/>
</dbReference>
<evidence type="ECO:0000256" key="5">
    <source>
        <dbReference type="ARBA" id="ARBA00023136"/>
    </source>
</evidence>
<feature type="region of interest" description="Disordered" evidence="7">
    <location>
        <begin position="280"/>
        <end position="333"/>
    </location>
</feature>
<keyword evidence="10" id="KW-1185">Reference proteome</keyword>
<protein>
    <recommendedName>
        <fullName evidence="11">Hyccin</fullName>
    </recommendedName>
</protein>
<dbReference type="EMBL" id="AMQM01003668">
    <property type="status" value="NOT_ANNOTATED_CDS"/>
    <property type="molecule type" value="Genomic_DNA"/>
</dbReference>
<dbReference type="EMBL" id="KB096222">
    <property type="protein sequence ID" value="ESO07396.1"/>
    <property type="molecule type" value="Genomic_DNA"/>
</dbReference>
<organism evidence="9 10">
    <name type="scientific">Helobdella robusta</name>
    <name type="common">Californian leech</name>
    <dbReference type="NCBI Taxonomy" id="6412"/>
    <lineage>
        <taxon>Eukaryota</taxon>
        <taxon>Metazoa</taxon>
        <taxon>Spiralia</taxon>
        <taxon>Lophotrochozoa</taxon>
        <taxon>Annelida</taxon>
        <taxon>Clitellata</taxon>
        <taxon>Hirudinea</taxon>
        <taxon>Rhynchobdellida</taxon>
        <taxon>Glossiphoniidae</taxon>
        <taxon>Helobdella</taxon>
    </lineage>
</organism>
<dbReference type="PANTHER" id="PTHR31220">
    <property type="entry name" value="HYCCIN RELATED"/>
    <property type="match status" value="1"/>
</dbReference>
<feature type="compositionally biased region" description="Low complexity" evidence="7">
    <location>
        <begin position="317"/>
        <end position="332"/>
    </location>
</feature>
<evidence type="ECO:0000313" key="8">
    <source>
        <dbReference type="EMBL" id="ESO07396.1"/>
    </source>
</evidence>
<feature type="region of interest" description="Disordered" evidence="7">
    <location>
        <begin position="811"/>
        <end position="839"/>
    </location>
</feature>
<keyword evidence="4" id="KW-0963">Cytoplasm</keyword>
<comment type="similarity">
    <text evidence="6">Belongs to the Hyccin family.</text>
</comment>
<evidence type="ECO:0000256" key="7">
    <source>
        <dbReference type="SAM" id="MobiDB-lite"/>
    </source>
</evidence>
<sequence length="839" mass="93697">MAIAKWLATFKMCTTEKLLDFAEDIKKDHTLKKEIFFFIENKNKSEELDPVVHQLFNFYRLDNDQLKKFSLEFIPAMLLKYYSAINGQQVVISSLEAFLLGMYNLDSTRLKLNCQTDFLLQPNSALIFNTTSSIYHDIPMGVTTSMLTRSALDRWHVHNSHQSKIKNVTYLKATDSVTNKNKLTIMIHALQRYNEHISDFSDLSHLTLCKFCMMFTKTKKDNPNVESQADNNIMPKHNGQSEAGLMAVSSLYKRAHYDLLPASIMSIGALMSFISNAQNDEDDDNNGDNAATTTTTTTTSQLKKLLPRHLQQHDAQQKFLSQQQSQQQQQQLTREAITNATFRTQTMPEDIEVKGTTSLSLSPAATISGHVPAAGSGDDVTSPHQQQQLSLQFSLIANKVRQKSMIAKVFHKKKDDSNCSNSSCNTLVKRNTMTSDDLIQFLDTGQYSQLEQQLQPPLQQQQQHGLGALSSAKKTIINAFKSEFMSQSPSASPATTPAAQNFHSSDASRASKSSSRRAMARKNTISIAPYFADEDVVDLDRYEIRTTERLYAMTKPPPPSQQPQQPQQLTKQQQKLQNKLQNKDAKLKSKNKKIALAAKKGHKKLASLLLPSSSPLLTSSSTSPSKQQTAGLVRDYNARLSLTSRRVANGRARVDHIEEEYLKGCNNDDDDNEDEEDDDDDDGDDDDDDAGQSSDYFALSGASILSGKFSQIQQQLHPQQQQPKNLRFLFPLKTSNVDDVNDNGDNSFSRNSTKRNSHHSQAPPTSSSLTFTDDIPRLSDVARVRKASNTPLDRYAVVPFAATTTSATLTTTTTTTTSKNNNNTSNKMSHSLDNLQNLC</sequence>
<feature type="region of interest" description="Disordered" evidence="7">
    <location>
        <begin position="735"/>
        <end position="772"/>
    </location>
</feature>
<gene>
    <name evidence="9" type="primary">20211842</name>
    <name evidence="8" type="ORF">HELRODRAFT_191168</name>
</gene>
<dbReference type="KEGG" id="hro:HELRODRAFT_191168"/>
<dbReference type="Proteomes" id="UP000015101">
    <property type="component" value="Unassembled WGS sequence"/>
</dbReference>
<evidence type="ECO:0000256" key="3">
    <source>
        <dbReference type="ARBA" id="ARBA00022475"/>
    </source>
</evidence>
<reference evidence="10" key="1">
    <citation type="submission" date="2012-12" db="EMBL/GenBank/DDBJ databases">
        <authorList>
            <person name="Hellsten U."/>
            <person name="Grimwood J."/>
            <person name="Chapman J.A."/>
            <person name="Shapiro H."/>
            <person name="Aerts A."/>
            <person name="Otillar R.P."/>
            <person name="Terry A.Y."/>
            <person name="Boore J.L."/>
            <person name="Simakov O."/>
            <person name="Marletaz F."/>
            <person name="Cho S.-J."/>
            <person name="Edsinger-Gonzales E."/>
            <person name="Havlak P."/>
            <person name="Kuo D.-H."/>
            <person name="Larsson T."/>
            <person name="Lv J."/>
            <person name="Arendt D."/>
            <person name="Savage R."/>
            <person name="Osoegawa K."/>
            <person name="de Jong P."/>
            <person name="Lindberg D.R."/>
            <person name="Seaver E.C."/>
            <person name="Weisblat D.A."/>
            <person name="Putnam N.H."/>
            <person name="Grigoriev I.V."/>
            <person name="Rokhsar D.S."/>
        </authorList>
    </citation>
    <scope>NUCLEOTIDE SEQUENCE</scope>
</reference>
<dbReference type="RefSeq" id="XP_009014774.1">
    <property type="nucleotide sequence ID" value="XM_009016526.1"/>
</dbReference>
<dbReference type="GO" id="GO:0046854">
    <property type="term" value="P:phosphatidylinositol phosphate biosynthetic process"/>
    <property type="evidence" value="ECO:0000318"/>
    <property type="project" value="GO_Central"/>
</dbReference>
<feature type="compositionally biased region" description="Polar residues" evidence="7">
    <location>
        <begin position="827"/>
        <end position="839"/>
    </location>
</feature>
<reference evidence="8 10" key="2">
    <citation type="journal article" date="2013" name="Nature">
        <title>Insights into bilaterian evolution from three spiralian genomes.</title>
        <authorList>
            <person name="Simakov O."/>
            <person name="Marletaz F."/>
            <person name="Cho S.J."/>
            <person name="Edsinger-Gonzales E."/>
            <person name="Havlak P."/>
            <person name="Hellsten U."/>
            <person name="Kuo D.H."/>
            <person name="Larsson T."/>
            <person name="Lv J."/>
            <person name="Arendt D."/>
            <person name="Savage R."/>
            <person name="Osoegawa K."/>
            <person name="de Jong P."/>
            <person name="Grimwood J."/>
            <person name="Chapman J.A."/>
            <person name="Shapiro H."/>
            <person name="Aerts A."/>
            <person name="Otillar R.P."/>
            <person name="Terry A.Y."/>
            <person name="Boore J.L."/>
            <person name="Grigoriev I.V."/>
            <person name="Lindberg D.R."/>
            <person name="Seaver E.C."/>
            <person name="Weisblat D.A."/>
            <person name="Putnam N.H."/>
            <person name="Rokhsar D.S."/>
        </authorList>
    </citation>
    <scope>NUCLEOTIDE SEQUENCE</scope>
</reference>
<dbReference type="Pfam" id="PF09790">
    <property type="entry name" value="Hyccin"/>
    <property type="match status" value="1"/>
</dbReference>
<evidence type="ECO:0000313" key="9">
    <source>
        <dbReference type="EnsemblMetazoa" id="HelroP191168"/>
    </source>
</evidence>
<evidence type="ECO:0000313" key="10">
    <source>
        <dbReference type="Proteomes" id="UP000015101"/>
    </source>
</evidence>
<feature type="compositionally biased region" description="Low complexity" evidence="7">
    <location>
        <begin position="811"/>
        <end position="826"/>
    </location>
</feature>
<dbReference type="EnsemblMetazoa" id="HelroT191168">
    <property type="protein sequence ID" value="HelroP191168"/>
    <property type="gene ID" value="HelroG191168"/>
</dbReference>
<dbReference type="OrthoDB" id="18937at2759"/>
<dbReference type="GO" id="GO:0005886">
    <property type="term" value="C:plasma membrane"/>
    <property type="evidence" value="ECO:0000318"/>
    <property type="project" value="GO_Central"/>
</dbReference>
<name>T1FSP5_HELRO</name>
<feature type="region of interest" description="Disordered" evidence="7">
    <location>
        <begin position="660"/>
        <end position="695"/>
    </location>
</feature>
<dbReference type="eggNOG" id="KOG4688">
    <property type="taxonomic scope" value="Eukaryota"/>
</dbReference>
<dbReference type="AlphaFoldDB" id="T1FSP5"/>
<evidence type="ECO:0000256" key="2">
    <source>
        <dbReference type="ARBA" id="ARBA00004514"/>
    </source>
</evidence>
<dbReference type="HOGENOM" id="CLU_338975_0_0_1"/>
<proteinExistence type="inferred from homology"/>
<dbReference type="GeneID" id="20211842"/>
<evidence type="ECO:0000256" key="6">
    <source>
        <dbReference type="ARBA" id="ARBA00034482"/>
    </source>
</evidence>
<dbReference type="CTD" id="20211842"/>
<keyword evidence="3" id="KW-1003">Cell membrane</keyword>
<evidence type="ECO:0000256" key="4">
    <source>
        <dbReference type="ARBA" id="ARBA00022490"/>
    </source>
</evidence>
<feature type="region of interest" description="Disordered" evidence="7">
    <location>
        <begin position="613"/>
        <end position="632"/>
    </location>
</feature>
<dbReference type="InParanoid" id="T1FSP5"/>
<dbReference type="InterPro" id="IPR018619">
    <property type="entry name" value="Hyccin"/>
</dbReference>
<feature type="compositionally biased region" description="Polar residues" evidence="7">
    <location>
        <begin position="759"/>
        <end position="771"/>
    </location>
</feature>
<accession>T1FSP5</accession>
<evidence type="ECO:0000256" key="1">
    <source>
        <dbReference type="ARBA" id="ARBA00004236"/>
    </source>
</evidence>
<dbReference type="PANTHER" id="PTHR31220:SF1">
    <property type="entry name" value="GH21176P"/>
    <property type="match status" value="1"/>
</dbReference>
<dbReference type="STRING" id="6412.T1FSP5"/>
<dbReference type="GO" id="GO:0005829">
    <property type="term" value="C:cytosol"/>
    <property type="evidence" value="ECO:0007669"/>
    <property type="project" value="UniProtKB-SubCell"/>
</dbReference>